<feature type="compositionally biased region" description="Low complexity" evidence="9">
    <location>
        <begin position="196"/>
        <end position="210"/>
    </location>
</feature>
<dbReference type="Gene3D" id="1.10.10.10">
    <property type="entry name" value="Winged helix-like DNA-binding domain superfamily/Winged helix DNA-binding domain"/>
    <property type="match status" value="1"/>
</dbReference>
<dbReference type="SMART" id="SM00717">
    <property type="entry name" value="SANT"/>
    <property type="match status" value="1"/>
</dbReference>
<evidence type="ECO:0000313" key="13">
    <source>
        <dbReference type="EMBL" id="KAK7204144.1"/>
    </source>
</evidence>
<dbReference type="RefSeq" id="XP_064767177.1">
    <property type="nucleotide sequence ID" value="XM_064914530.1"/>
</dbReference>
<keyword evidence="6" id="KW-0804">Transcription</keyword>
<dbReference type="CDD" id="cd00167">
    <property type="entry name" value="SANT"/>
    <property type="match status" value="1"/>
</dbReference>
<reference evidence="13 14" key="1">
    <citation type="submission" date="2024-03" db="EMBL/GenBank/DDBJ databases">
        <title>Genome-scale model development and genomic sequencing of the oleaginous clade Lipomyces.</title>
        <authorList>
            <consortium name="Lawrence Berkeley National Laboratory"/>
            <person name="Czajka J.J."/>
            <person name="Han Y."/>
            <person name="Kim J."/>
            <person name="Mondo S.J."/>
            <person name="Hofstad B.A."/>
            <person name="Robles A."/>
            <person name="Haridas S."/>
            <person name="Riley R."/>
            <person name="LaButti K."/>
            <person name="Pangilinan J."/>
            <person name="Andreopoulos W."/>
            <person name="Lipzen A."/>
            <person name="Yan J."/>
            <person name="Wang M."/>
            <person name="Ng V."/>
            <person name="Grigoriev I.V."/>
            <person name="Spatafora J.W."/>
            <person name="Magnuson J.K."/>
            <person name="Baker S.E."/>
            <person name="Pomraning K.R."/>
        </authorList>
    </citation>
    <scope>NUCLEOTIDE SEQUENCE [LARGE SCALE GENOMIC DNA]</scope>
    <source>
        <strain evidence="13 14">Phaff 52-87</strain>
    </source>
</reference>
<evidence type="ECO:0000256" key="6">
    <source>
        <dbReference type="ARBA" id="ARBA00023163"/>
    </source>
</evidence>
<dbReference type="InterPro" id="IPR032451">
    <property type="entry name" value="SMARCC_C"/>
</dbReference>
<feature type="compositionally biased region" description="Basic and acidic residues" evidence="9">
    <location>
        <begin position="607"/>
        <end position="617"/>
    </location>
</feature>
<feature type="compositionally biased region" description="Acidic residues" evidence="9">
    <location>
        <begin position="179"/>
        <end position="195"/>
    </location>
</feature>
<evidence type="ECO:0000256" key="9">
    <source>
        <dbReference type="SAM" id="MobiDB-lite"/>
    </source>
</evidence>
<evidence type="ECO:0000256" key="4">
    <source>
        <dbReference type="ARBA" id="ARBA00023015"/>
    </source>
</evidence>
<evidence type="ECO:0000259" key="10">
    <source>
        <dbReference type="PROSITE" id="PS50090"/>
    </source>
</evidence>
<dbReference type="InterPro" id="IPR000433">
    <property type="entry name" value="Znf_ZZ"/>
</dbReference>
<dbReference type="InterPro" id="IPR041984">
    <property type="entry name" value="Rsc8/Ssr1/Ssr2_ZZ"/>
</dbReference>
<sequence>MDTDPKQPTDAPLEQDPASEQQSPAPAAAGQTPVPDPQSTPADTGASSAAMSATSSASQPPAPAVPTPEPAASAAAAAEDEPAADSTAEASATPAPAGEAAPAATTTETPAESASADAPAAAEEKVEEEKEQPEPAPAETSIDTEIPDAPLAEPKPEPATEETTTTAAAPEAAATEKPAEEESSAMEVDAPEEQPAEPVAAVAEAEAPAATEEESKPTVTETGTPADIDDGVKVTTEDASVQKRTLEAEAKSFLVEQTYSVVIPSYAAWFDMNKINDIERKALPEFFNNRNRSKTPTVYRDYRDFMINTYRLNPTEYLTVTACRRNLAGDVCAIMRVHAFLEQWGLINYQIDPETRPSVIAPPFTGHFRVIADTPRGLQPFHPGHGATVSGGQPHSSTERGIAAPPIKPDLNLEIRKTFYESSAATSLSSDTPNGNTRKTYNCFTCGNDCTRVRYHSMKNKQYDLCANCFLENRFPSTSQTSDFVKFEDTGYLSADRDREWSDQETLLLLEAMELYDDDWNAIADHVGSRTREQCVLKFLQLPIEDPYLESKPAELGPLQYNHIPLSQADNPVMSVVAFLASIVDPKVAAAAAQSALPEMTKAIQKQLEKPSEETKEGTNGTEKTAEAEDENENEKESAGGAKEESEEKEGTVKKAASIALGVAAARSHLLATDEEREMARLVNSLVNMQSRKLELKLAKFTELEQVLEAEKREIEQARQQLYSDRLAFQKEMTAQRKMLAEQGAALQAAQAALAQQQHLAQQHQHQPTTVAGGGDVVDGGASFSDSLFSAQVPDPDAMEIGL</sequence>
<feature type="domain" description="SWIRM" evidence="11">
    <location>
        <begin position="261"/>
        <end position="358"/>
    </location>
</feature>
<dbReference type="PROSITE" id="PS50934">
    <property type="entry name" value="SWIRM"/>
    <property type="match status" value="1"/>
</dbReference>
<dbReference type="InterPro" id="IPR007526">
    <property type="entry name" value="SWIRM"/>
</dbReference>
<dbReference type="InterPro" id="IPR017884">
    <property type="entry name" value="SANT_dom"/>
</dbReference>
<evidence type="ECO:0000256" key="2">
    <source>
        <dbReference type="ARBA" id="ARBA00022771"/>
    </source>
</evidence>
<dbReference type="InterPro" id="IPR036388">
    <property type="entry name" value="WH-like_DNA-bd_sf"/>
</dbReference>
<dbReference type="EMBL" id="JBBJBU010000009">
    <property type="protein sequence ID" value="KAK7204144.1"/>
    <property type="molecule type" value="Genomic_DNA"/>
</dbReference>
<dbReference type="Pfam" id="PF04433">
    <property type="entry name" value="SWIRM"/>
    <property type="match status" value="1"/>
</dbReference>
<feature type="compositionally biased region" description="Basic and acidic residues" evidence="9">
    <location>
        <begin position="635"/>
        <end position="653"/>
    </location>
</feature>
<evidence type="ECO:0000256" key="3">
    <source>
        <dbReference type="ARBA" id="ARBA00022833"/>
    </source>
</evidence>
<evidence type="ECO:0000259" key="12">
    <source>
        <dbReference type="PROSITE" id="PS51293"/>
    </source>
</evidence>
<dbReference type="PROSITE" id="PS50090">
    <property type="entry name" value="MYB_LIKE"/>
    <property type="match status" value="1"/>
</dbReference>
<dbReference type="PANTHER" id="PTHR12802">
    <property type="entry name" value="SWI/SNF COMPLEX-RELATED"/>
    <property type="match status" value="1"/>
</dbReference>
<gene>
    <name evidence="13" type="ORF">BZA70DRAFT_296479</name>
</gene>
<keyword evidence="4" id="KW-0805">Transcription regulation</keyword>
<feature type="compositionally biased region" description="Low complexity" evidence="9">
    <location>
        <begin position="161"/>
        <end position="176"/>
    </location>
</feature>
<keyword evidence="1" id="KW-0479">Metal-binding</keyword>
<keyword evidence="3" id="KW-0862">Zinc</keyword>
<dbReference type="Proteomes" id="UP001498771">
    <property type="component" value="Unassembled WGS sequence"/>
</dbReference>
<dbReference type="SUPFAM" id="SSF46689">
    <property type="entry name" value="Homeodomain-like"/>
    <property type="match status" value="2"/>
</dbReference>
<evidence type="ECO:0000313" key="14">
    <source>
        <dbReference type="Proteomes" id="UP001498771"/>
    </source>
</evidence>
<keyword evidence="2" id="KW-0863">Zinc-finger</keyword>
<feature type="compositionally biased region" description="Pro residues" evidence="9">
    <location>
        <begin position="60"/>
        <end position="69"/>
    </location>
</feature>
<evidence type="ECO:0000256" key="5">
    <source>
        <dbReference type="ARBA" id="ARBA00023125"/>
    </source>
</evidence>
<dbReference type="GeneID" id="90040042"/>
<proteinExistence type="predicted"/>
<evidence type="ECO:0000259" key="11">
    <source>
        <dbReference type="PROSITE" id="PS50934"/>
    </source>
</evidence>
<feature type="region of interest" description="Disordered" evidence="9">
    <location>
        <begin position="605"/>
        <end position="653"/>
    </location>
</feature>
<dbReference type="Pfam" id="PF00249">
    <property type="entry name" value="Myb_DNA-binding"/>
    <property type="match status" value="1"/>
</dbReference>
<comment type="caution">
    <text evidence="13">The sequence shown here is derived from an EMBL/GenBank/DDBJ whole genome shotgun (WGS) entry which is preliminary data.</text>
</comment>
<feature type="domain" description="Myb-like" evidence="10">
    <location>
        <begin position="501"/>
        <end position="543"/>
    </location>
</feature>
<dbReference type="SMART" id="SM00291">
    <property type="entry name" value="ZnF_ZZ"/>
    <property type="match status" value="1"/>
</dbReference>
<dbReference type="Pfam" id="PF16495">
    <property type="entry name" value="SWIRM-assoc_1"/>
    <property type="match status" value="1"/>
</dbReference>
<accession>A0ABR1F2R7</accession>
<evidence type="ECO:0000256" key="8">
    <source>
        <dbReference type="SAM" id="Coils"/>
    </source>
</evidence>
<dbReference type="Pfam" id="PF00569">
    <property type="entry name" value="ZZ"/>
    <property type="match status" value="1"/>
</dbReference>
<dbReference type="PANTHER" id="PTHR12802:SF41">
    <property type="entry name" value="BRAHMA ASSOCIATED PROTEIN 155 KDA"/>
    <property type="match status" value="1"/>
</dbReference>
<feature type="coiled-coil region" evidence="8">
    <location>
        <begin position="672"/>
        <end position="767"/>
    </location>
</feature>
<keyword evidence="5" id="KW-0238">DNA-binding</keyword>
<dbReference type="SUPFAM" id="SSF57850">
    <property type="entry name" value="RING/U-box"/>
    <property type="match status" value="1"/>
</dbReference>
<protein>
    <submittedName>
        <fullName evidence="13">RSC complex subunit</fullName>
    </submittedName>
</protein>
<keyword evidence="7" id="KW-0539">Nucleus</keyword>
<feature type="region of interest" description="Disordered" evidence="9">
    <location>
        <begin position="1"/>
        <end position="230"/>
    </location>
</feature>
<feature type="compositionally biased region" description="Low complexity" evidence="9">
    <location>
        <begin position="42"/>
        <end position="59"/>
    </location>
</feature>
<keyword evidence="14" id="KW-1185">Reference proteome</keyword>
<feature type="domain" description="SANT" evidence="12">
    <location>
        <begin position="496"/>
        <end position="547"/>
    </location>
</feature>
<evidence type="ECO:0000256" key="7">
    <source>
        <dbReference type="ARBA" id="ARBA00023242"/>
    </source>
</evidence>
<organism evidence="13 14">
    <name type="scientific">Myxozyma melibiosi</name>
    <dbReference type="NCBI Taxonomy" id="54550"/>
    <lineage>
        <taxon>Eukaryota</taxon>
        <taxon>Fungi</taxon>
        <taxon>Dikarya</taxon>
        <taxon>Ascomycota</taxon>
        <taxon>Saccharomycotina</taxon>
        <taxon>Lipomycetes</taxon>
        <taxon>Lipomycetales</taxon>
        <taxon>Lipomycetaceae</taxon>
        <taxon>Myxozyma</taxon>
    </lineage>
</organism>
<dbReference type="InterPro" id="IPR001005">
    <property type="entry name" value="SANT/Myb"/>
</dbReference>
<dbReference type="PROSITE" id="PS51293">
    <property type="entry name" value="SANT"/>
    <property type="match status" value="1"/>
</dbReference>
<name>A0ABR1F2R7_9ASCO</name>
<dbReference type="InterPro" id="IPR009057">
    <property type="entry name" value="Homeodomain-like_sf"/>
</dbReference>
<evidence type="ECO:0000256" key="1">
    <source>
        <dbReference type="ARBA" id="ARBA00022723"/>
    </source>
</evidence>
<feature type="compositionally biased region" description="Low complexity" evidence="9">
    <location>
        <begin position="15"/>
        <end position="33"/>
    </location>
</feature>
<keyword evidence="8" id="KW-0175">Coiled coil</keyword>
<feature type="compositionally biased region" description="Low complexity" evidence="9">
    <location>
        <begin position="84"/>
        <end position="121"/>
    </location>
</feature>
<dbReference type="Gene3D" id="1.10.10.60">
    <property type="entry name" value="Homeodomain-like"/>
    <property type="match status" value="1"/>
</dbReference>
<dbReference type="CDD" id="cd02336">
    <property type="entry name" value="ZZ_RSC8"/>
    <property type="match status" value="1"/>
</dbReference>